<evidence type="ECO:0000256" key="7">
    <source>
        <dbReference type="ARBA" id="ARBA00022691"/>
    </source>
</evidence>
<keyword evidence="6" id="KW-0004">4Fe-4S</keyword>
<dbReference type="InterPro" id="IPR058240">
    <property type="entry name" value="rSAM_sf"/>
</dbReference>
<evidence type="ECO:0000256" key="3">
    <source>
        <dbReference type="ARBA" id="ARBA00005155"/>
    </source>
</evidence>
<evidence type="ECO:0000256" key="4">
    <source>
        <dbReference type="ARBA" id="ARBA00006804"/>
    </source>
</evidence>
<keyword evidence="9" id="KW-0408">Iron</keyword>
<evidence type="ECO:0000256" key="2">
    <source>
        <dbReference type="ARBA" id="ARBA00003522"/>
    </source>
</evidence>
<evidence type="ECO:0000256" key="5">
    <source>
        <dbReference type="ARBA" id="ARBA00021702"/>
    </source>
</evidence>
<gene>
    <name evidence="16" type="ordered locus">Deba_0434</name>
</gene>
<comment type="pathway">
    <text evidence="3">Cofactor biosynthesis; Fe-Mo cofactor biosynthesis.</text>
</comment>
<dbReference type="KEGG" id="dbr:Deba_0434"/>
<dbReference type="InterPro" id="IPR036105">
    <property type="entry name" value="DiNase_FeMo-co_biosyn_sf"/>
</dbReference>
<dbReference type="SUPFAM" id="SSF53146">
    <property type="entry name" value="Nitrogenase accessory factor-like"/>
    <property type="match status" value="1"/>
</dbReference>
<evidence type="ECO:0000259" key="15">
    <source>
        <dbReference type="PROSITE" id="PS51918"/>
    </source>
</evidence>
<evidence type="ECO:0000256" key="8">
    <source>
        <dbReference type="ARBA" id="ARBA00022723"/>
    </source>
</evidence>
<dbReference type="SFLD" id="SFLDF00281">
    <property type="entry name" value="FeMo_cofactor_biosynthesis_pro"/>
    <property type="match status" value="1"/>
</dbReference>
<keyword evidence="10" id="KW-0411">Iron-sulfur</keyword>
<dbReference type="HOGENOM" id="CLU_027639_0_0_7"/>
<dbReference type="SFLD" id="SFLDS00029">
    <property type="entry name" value="Radical_SAM"/>
    <property type="match status" value="1"/>
</dbReference>
<dbReference type="SFLD" id="SFLDG01067">
    <property type="entry name" value="SPASM/twitch_domain_containing"/>
    <property type="match status" value="1"/>
</dbReference>
<evidence type="ECO:0000313" key="16">
    <source>
        <dbReference type="EMBL" id="ADK83808.1"/>
    </source>
</evidence>
<comment type="similarity">
    <text evidence="4">Belongs to the radical SAM superfamily. NifB family.</text>
</comment>
<dbReference type="PANTHER" id="PTHR43787">
    <property type="entry name" value="FEMO COFACTOR BIOSYNTHESIS PROTEIN NIFB-RELATED"/>
    <property type="match status" value="1"/>
</dbReference>
<accession>E1QE22</accession>
<evidence type="ECO:0000256" key="14">
    <source>
        <dbReference type="ARBA" id="ARBA00032102"/>
    </source>
</evidence>
<dbReference type="EMBL" id="CP002085">
    <property type="protein sequence ID" value="ADK83808.1"/>
    <property type="molecule type" value="Genomic_DNA"/>
</dbReference>
<dbReference type="GO" id="GO:0016829">
    <property type="term" value="F:lyase activity"/>
    <property type="evidence" value="ECO:0007669"/>
    <property type="project" value="UniProtKB-KW"/>
</dbReference>
<keyword evidence="17" id="KW-1185">Reference proteome</keyword>
<dbReference type="Gene3D" id="3.20.20.70">
    <property type="entry name" value="Aldolase class I"/>
    <property type="match status" value="1"/>
</dbReference>
<dbReference type="AlphaFoldDB" id="E1QE22"/>
<evidence type="ECO:0000256" key="12">
    <source>
        <dbReference type="ARBA" id="ARBA00023239"/>
    </source>
</evidence>
<dbReference type="OrthoDB" id="9785734at2"/>
<dbReference type="Pfam" id="PF02579">
    <property type="entry name" value="Nitro_FeMo-Co"/>
    <property type="match status" value="1"/>
</dbReference>
<dbReference type="Proteomes" id="UP000009047">
    <property type="component" value="Chromosome"/>
</dbReference>
<evidence type="ECO:0000256" key="13">
    <source>
        <dbReference type="ARBA" id="ARBA00030926"/>
    </source>
</evidence>
<dbReference type="GO" id="GO:0046872">
    <property type="term" value="F:metal ion binding"/>
    <property type="evidence" value="ECO:0007669"/>
    <property type="project" value="UniProtKB-KW"/>
</dbReference>
<organism evidence="16 17">
    <name type="scientific">Desulfarculus baarsii (strain ATCC 33931 / DSM 2075 / LMG 7858 / VKM B-1802 / 2st14)</name>
    <dbReference type="NCBI Taxonomy" id="644282"/>
    <lineage>
        <taxon>Bacteria</taxon>
        <taxon>Pseudomonadati</taxon>
        <taxon>Thermodesulfobacteriota</taxon>
        <taxon>Desulfarculia</taxon>
        <taxon>Desulfarculales</taxon>
        <taxon>Desulfarculaceae</taxon>
        <taxon>Desulfarculus</taxon>
    </lineage>
</organism>
<dbReference type="STRING" id="644282.Deba_0434"/>
<dbReference type="Gene3D" id="3.30.420.130">
    <property type="entry name" value="Dinitrogenase iron-molybdenum cofactor biosynthesis domain"/>
    <property type="match status" value="1"/>
</dbReference>
<feature type="domain" description="Radical SAM core" evidence="15">
    <location>
        <begin position="18"/>
        <end position="263"/>
    </location>
</feature>
<keyword evidence="7" id="KW-0949">S-adenosyl-L-methionine</keyword>
<dbReference type="Pfam" id="PF04055">
    <property type="entry name" value="Radical_SAM"/>
    <property type="match status" value="1"/>
</dbReference>
<dbReference type="InterPro" id="IPR003731">
    <property type="entry name" value="Di-Nase_FeMo-co_biosynth"/>
</dbReference>
<dbReference type="PANTHER" id="PTHR43787:SF13">
    <property type="entry name" value="FEMO COFACTOR BIOSYNTHESIS PROTEIN NIFB"/>
    <property type="match status" value="1"/>
</dbReference>
<dbReference type="InterPro" id="IPR007197">
    <property type="entry name" value="rSAM"/>
</dbReference>
<evidence type="ECO:0000256" key="11">
    <source>
        <dbReference type="ARBA" id="ARBA00023231"/>
    </source>
</evidence>
<dbReference type="CDD" id="cd01335">
    <property type="entry name" value="Radical_SAM"/>
    <property type="match status" value="1"/>
</dbReference>
<dbReference type="InterPro" id="IPR006638">
    <property type="entry name" value="Elp3/MiaA/NifB-like_rSAM"/>
</dbReference>
<protein>
    <recommendedName>
        <fullName evidence="5">FeMo cofactor biosynthesis protein NifB</fullName>
    </recommendedName>
    <alternativeName>
        <fullName evidence="14">Nitrogenase cofactor maturase NifB</fullName>
    </alternativeName>
    <alternativeName>
        <fullName evidence="13">Radical SAM assemblase NifB</fullName>
    </alternativeName>
</protein>
<dbReference type="UniPathway" id="UPA00782"/>
<dbReference type="PROSITE" id="PS51918">
    <property type="entry name" value="RADICAL_SAM"/>
    <property type="match status" value="1"/>
</dbReference>
<comment type="function">
    <text evidence="2">Involved in the biosynthesis of the iron-molybdenum cofactor (FeMo-co or M-cluster) found in the dinitrogenase enzyme of the nitrogenase complex in nitrogen-fixing microorganisms. NifB catalyzes the crucial step of radical SAM-dependent carbide insertion that occurs concomitant with the insertion of a 9th sulfur and the rearrangement/coupling of two [4Fe-4S] clusters into a [8Fe-9S-C] cluster, the precursor to the M-cluster.</text>
</comment>
<name>E1QE22_DESB2</name>
<comment type="cofactor">
    <cofactor evidence="1">
        <name>[4Fe-4S] cluster</name>
        <dbReference type="ChEBI" id="CHEBI:49883"/>
    </cofactor>
</comment>
<reference evidence="16 17" key="1">
    <citation type="journal article" date="2010" name="Stand. Genomic Sci.">
        <title>Complete genome sequence of Desulfarculus baarsii type strain (2st14).</title>
        <authorList>
            <person name="Sun H."/>
            <person name="Spring S."/>
            <person name="Lapidus A."/>
            <person name="Davenport K."/>
            <person name="Del Rio T.G."/>
            <person name="Tice H."/>
            <person name="Nolan M."/>
            <person name="Copeland A."/>
            <person name="Cheng J.F."/>
            <person name="Lucas S."/>
            <person name="Tapia R."/>
            <person name="Goodwin L."/>
            <person name="Pitluck S."/>
            <person name="Ivanova N."/>
            <person name="Pagani I."/>
            <person name="Mavromatis K."/>
            <person name="Ovchinnikova G."/>
            <person name="Pati A."/>
            <person name="Chen A."/>
            <person name="Palaniappan K."/>
            <person name="Hauser L."/>
            <person name="Chang Y.J."/>
            <person name="Jeffries C.D."/>
            <person name="Detter J.C."/>
            <person name="Han C."/>
            <person name="Rohde M."/>
            <person name="Brambilla E."/>
            <person name="Goker M."/>
            <person name="Woyke T."/>
            <person name="Bristow J."/>
            <person name="Eisen J.A."/>
            <person name="Markowitz V."/>
            <person name="Hugenholtz P."/>
            <person name="Kyrpides N.C."/>
            <person name="Klenk H.P."/>
            <person name="Land M."/>
        </authorList>
    </citation>
    <scope>NUCLEOTIDE SEQUENCE [LARGE SCALE GENOMIC DNA]</scope>
    <source>
        <strain evidence="17">ATCC 33931 / DSM 2075 / LMG 7858 / VKM B-1802 / 2st14</strain>
    </source>
</reference>
<sequence length="428" mass="45483">MNEPLEPNRHPCFDEAAKGAFGRAHLPVAPLCNIKCNYCDRRYDCVNESRPGVSSAVLQPHQAQAYMERALQAEPRLSVAGIAGPGDPLANAEATLETILRIKRARPELLLCLATNGLALPAHAATLIKAGLSHLTLTVNAVDPAIGQNIYAWVRDGKVVYRGLAGAELLLARQEEGLALLKDSGVKVKINTIVIPGVNDGHVERVARWAAARGAHLMNLMPLFPNQGTAFGHIPEPPRPLMERLRAVCEIHLPQMRHCTRCRADAVGLLGQDQSPRLAGCLSQCAKLAPPADAARPFVAVASREGVLVNLHLGQAERFQIWGPTADGFELLDTRQAPPAGGGEARWRQVAELLADCRAVLCSGVGQTPRTVLAESGLAAVEMQGFILEGLKRLYAGEDLSALRLRRSGGGCAGGGKGRGGGDGLGCM</sequence>
<keyword evidence="11" id="KW-0535">Nitrogen fixation</keyword>
<evidence type="ECO:0000256" key="9">
    <source>
        <dbReference type="ARBA" id="ARBA00023004"/>
    </source>
</evidence>
<dbReference type="eggNOG" id="COG1433">
    <property type="taxonomic scope" value="Bacteria"/>
</dbReference>
<evidence type="ECO:0000313" key="17">
    <source>
        <dbReference type="Proteomes" id="UP000009047"/>
    </source>
</evidence>
<evidence type="ECO:0000256" key="6">
    <source>
        <dbReference type="ARBA" id="ARBA00022485"/>
    </source>
</evidence>
<dbReference type="GO" id="GO:0051539">
    <property type="term" value="F:4 iron, 4 sulfur cluster binding"/>
    <property type="evidence" value="ECO:0007669"/>
    <property type="project" value="UniProtKB-KW"/>
</dbReference>
<keyword evidence="12" id="KW-0456">Lyase</keyword>
<dbReference type="eggNOG" id="COG0535">
    <property type="taxonomic scope" value="Bacteria"/>
</dbReference>
<keyword evidence="8" id="KW-0479">Metal-binding</keyword>
<dbReference type="RefSeq" id="WP_013257264.1">
    <property type="nucleotide sequence ID" value="NC_014365.1"/>
</dbReference>
<dbReference type="SFLD" id="SFLDG01068">
    <property type="entry name" value="FeMo_cofactor_biosynthesis_pro"/>
    <property type="match status" value="1"/>
</dbReference>
<evidence type="ECO:0000256" key="1">
    <source>
        <dbReference type="ARBA" id="ARBA00001966"/>
    </source>
</evidence>
<dbReference type="SMART" id="SM00729">
    <property type="entry name" value="Elp3"/>
    <property type="match status" value="1"/>
</dbReference>
<evidence type="ECO:0000256" key="10">
    <source>
        <dbReference type="ARBA" id="ARBA00023014"/>
    </source>
</evidence>
<proteinExistence type="inferred from homology"/>
<dbReference type="InterPro" id="IPR013785">
    <property type="entry name" value="Aldolase_TIM"/>
</dbReference>
<dbReference type="SUPFAM" id="SSF102114">
    <property type="entry name" value="Radical SAM enzymes"/>
    <property type="match status" value="1"/>
</dbReference>